<dbReference type="GeneID" id="63683729"/>
<keyword evidence="1" id="KW-0732">Signal</keyword>
<protein>
    <submittedName>
        <fullName evidence="2">Uncharacterized protein</fullName>
    </submittedName>
</protein>
<dbReference type="HOGENOM" id="CLU_3124997_0_0_1"/>
<organism evidence="2 3">
    <name type="scientific">Dacryopinax primogenitus (strain DJM 731)</name>
    <name type="common">Brown rot fungus</name>
    <dbReference type="NCBI Taxonomy" id="1858805"/>
    <lineage>
        <taxon>Eukaryota</taxon>
        <taxon>Fungi</taxon>
        <taxon>Dikarya</taxon>
        <taxon>Basidiomycota</taxon>
        <taxon>Agaricomycotina</taxon>
        <taxon>Dacrymycetes</taxon>
        <taxon>Dacrymycetales</taxon>
        <taxon>Dacrymycetaceae</taxon>
        <taxon>Dacryopinax</taxon>
    </lineage>
</organism>
<name>M5FXH3_DACPD</name>
<dbReference type="Proteomes" id="UP000030653">
    <property type="component" value="Unassembled WGS sequence"/>
</dbReference>
<feature type="signal peptide" evidence="1">
    <location>
        <begin position="1"/>
        <end position="21"/>
    </location>
</feature>
<proteinExistence type="predicted"/>
<keyword evidence="3" id="KW-1185">Reference proteome</keyword>
<reference evidence="2 3" key="1">
    <citation type="journal article" date="2012" name="Science">
        <title>The Paleozoic origin of enzymatic lignin decomposition reconstructed from 31 fungal genomes.</title>
        <authorList>
            <person name="Floudas D."/>
            <person name="Binder M."/>
            <person name="Riley R."/>
            <person name="Barry K."/>
            <person name="Blanchette R.A."/>
            <person name="Henrissat B."/>
            <person name="Martinez A.T."/>
            <person name="Otillar R."/>
            <person name="Spatafora J.W."/>
            <person name="Yadav J.S."/>
            <person name="Aerts A."/>
            <person name="Benoit I."/>
            <person name="Boyd A."/>
            <person name="Carlson A."/>
            <person name="Copeland A."/>
            <person name="Coutinho P.M."/>
            <person name="de Vries R.P."/>
            <person name="Ferreira P."/>
            <person name="Findley K."/>
            <person name="Foster B."/>
            <person name="Gaskell J."/>
            <person name="Glotzer D."/>
            <person name="Gorecki P."/>
            <person name="Heitman J."/>
            <person name="Hesse C."/>
            <person name="Hori C."/>
            <person name="Igarashi K."/>
            <person name="Jurgens J.A."/>
            <person name="Kallen N."/>
            <person name="Kersten P."/>
            <person name="Kohler A."/>
            <person name="Kuees U."/>
            <person name="Kumar T.K.A."/>
            <person name="Kuo A."/>
            <person name="LaButti K."/>
            <person name="Larrondo L.F."/>
            <person name="Lindquist E."/>
            <person name="Ling A."/>
            <person name="Lombard V."/>
            <person name="Lucas S."/>
            <person name="Lundell T."/>
            <person name="Martin R."/>
            <person name="McLaughlin D.J."/>
            <person name="Morgenstern I."/>
            <person name="Morin E."/>
            <person name="Murat C."/>
            <person name="Nagy L.G."/>
            <person name="Nolan M."/>
            <person name="Ohm R.A."/>
            <person name="Patyshakuliyeva A."/>
            <person name="Rokas A."/>
            <person name="Ruiz-Duenas F.J."/>
            <person name="Sabat G."/>
            <person name="Salamov A."/>
            <person name="Samejima M."/>
            <person name="Schmutz J."/>
            <person name="Slot J.C."/>
            <person name="St John F."/>
            <person name="Stenlid J."/>
            <person name="Sun H."/>
            <person name="Sun S."/>
            <person name="Syed K."/>
            <person name="Tsang A."/>
            <person name="Wiebenga A."/>
            <person name="Young D."/>
            <person name="Pisabarro A."/>
            <person name="Eastwood D.C."/>
            <person name="Martin F."/>
            <person name="Cullen D."/>
            <person name="Grigoriev I.V."/>
            <person name="Hibbett D.S."/>
        </authorList>
    </citation>
    <scope>NUCLEOTIDE SEQUENCE [LARGE SCALE GENOMIC DNA]</scope>
    <source>
        <strain evidence="2 3">DJM-731 SS1</strain>
    </source>
</reference>
<dbReference type="EMBL" id="JH795865">
    <property type="protein sequence ID" value="EJU01179.1"/>
    <property type="molecule type" value="Genomic_DNA"/>
</dbReference>
<sequence>MIFPKLAILFSVSSAMLLVAARPTPTRYVDDSPMLSLRHISTADPAAEKS</sequence>
<evidence type="ECO:0000256" key="1">
    <source>
        <dbReference type="SAM" id="SignalP"/>
    </source>
</evidence>
<gene>
    <name evidence="2" type="ORF">DACRYDRAFT_108510</name>
</gene>
<feature type="chain" id="PRO_5004067336" evidence="1">
    <location>
        <begin position="22"/>
        <end position="50"/>
    </location>
</feature>
<evidence type="ECO:0000313" key="2">
    <source>
        <dbReference type="EMBL" id="EJU01179.1"/>
    </source>
</evidence>
<dbReference type="RefSeq" id="XP_040628076.1">
    <property type="nucleotide sequence ID" value="XM_040768667.1"/>
</dbReference>
<evidence type="ECO:0000313" key="3">
    <source>
        <dbReference type="Proteomes" id="UP000030653"/>
    </source>
</evidence>
<dbReference type="AlphaFoldDB" id="M5FXH3"/>
<accession>M5FXH3</accession>